<dbReference type="Proteomes" id="UP000271241">
    <property type="component" value="Unassembled WGS sequence"/>
</dbReference>
<proteinExistence type="predicted"/>
<dbReference type="EMBL" id="KZ992479">
    <property type="protein sequence ID" value="RKP09939.1"/>
    <property type="molecule type" value="Genomic_DNA"/>
</dbReference>
<gene>
    <name evidence="2" type="ORF">THASP1DRAFT_28261</name>
</gene>
<dbReference type="PANTHER" id="PTHR28674:SF1">
    <property type="entry name" value="NOP PROTEIN CHAPERONE 1"/>
    <property type="match status" value="1"/>
</dbReference>
<sequence>MEGQAQSTTSSRELLEVSGNKSLASRLLVEPRKATEKTGKVRSLDDESNQGNTSADEYDADEMTMTLDTTGDASLPLREKPAITRMQAPSDLLSRVAAFLPQMASANAKLQQEIASSGDAQAHDIEAVDEDAEQYIEMNLGLGVFEEKRADGSASDDEVAVDIQLPGVGSTEEAPGILVVHDSGDEDSDADDDESMDED</sequence>
<evidence type="ECO:0000313" key="2">
    <source>
        <dbReference type="EMBL" id="RKP09939.1"/>
    </source>
</evidence>
<feature type="compositionally biased region" description="Basic and acidic residues" evidence="1">
    <location>
        <begin position="29"/>
        <end position="45"/>
    </location>
</feature>
<reference evidence="3" key="1">
    <citation type="journal article" date="2018" name="Nat. Microbiol.">
        <title>Leveraging single-cell genomics to expand the fungal tree of life.</title>
        <authorList>
            <person name="Ahrendt S.R."/>
            <person name="Quandt C.A."/>
            <person name="Ciobanu D."/>
            <person name="Clum A."/>
            <person name="Salamov A."/>
            <person name="Andreopoulos B."/>
            <person name="Cheng J.F."/>
            <person name="Woyke T."/>
            <person name="Pelin A."/>
            <person name="Henrissat B."/>
            <person name="Reynolds N.K."/>
            <person name="Benny G.L."/>
            <person name="Smith M.E."/>
            <person name="James T.Y."/>
            <person name="Grigoriev I.V."/>
        </authorList>
    </citation>
    <scope>NUCLEOTIDE SEQUENCE [LARGE SCALE GENOMIC DNA]</scope>
    <source>
        <strain evidence="3">RSA 1356</strain>
    </source>
</reference>
<feature type="region of interest" description="Disordered" evidence="1">
    <location>
        <begin position="1"/>
        <end position="64"/>
    </location>
</feature>
<organism evidence="2 3">
    <name type="scientific">Thamnocephalis sphaerospora</name>
    <dbReference type="NCBI Taxonomy" id="78915"/>
    <lineage>
        <taxon>Eukaryota</taxon>
        <taxon>Fungi</taxon>
        <taxon>Fungi incertae sedis</taxon>
        <taxon>Zoopagomycota</taxon>
        <taxon>Zoopagomycotina</taxon>
        <taxon>Zoopagomycetes</taxon>
        <taxon>Zoopagales</taxon>
        <taxon>Sigmoideomycetaceae</taxon>
        <taxon>Thamnocephalis</taxon>
    </lineage>
</organism>
<feature type="compositionally biased region" description="Acidic residues" evidence="1">
    <location>
        <begin position="184"/>
        <end position="199"/>
    </location>
</feature>
<dbReference type="Pfam" id="PF15370">
    <property type="entry name" value="NOPCHAP1"/>
    <property type="match status" value="1"/>
</dbReference>
<feature type="compositionally biased region" description="Polar residues" evidence="1">
    <location>
        <begin position="1"/>
        <end position="12"/>
    </location>
</feature>
<dbReference type="PANTHER" id="PTHR28674">
    <property type="entry name" value="SIMILAR TO DNA SEGMENT, CHR 10, WAYNE STATE UNIVERSITY 102,-EXPRESSED"/>
    <property type="match status" value="1"/>
</dbReference>
<dbReference type="OrthoDB" id="1112980at2759"/>
<dbReference type="AlphaFoldDB" id="A0A4V1IX61"/>
<dbReference type="GO" id="GO:0062064">
    <property type="term" value="F:box C/D methylation guide snoRNP complex binding"/>
    <property type="evidence" value="ECO:0007669"/>
    <property type="project" value="TreeGrafter"/>
</dbReference>
<evidence type="ECO:0000313" key="3">
    <source>
        <dbReference type="Proteomes" id="UP000271241"/>
    </source>
</evidence>
<dbReference type="STRING" id="78915.A0A4V1IX61"/>
<accession>A0A4V1IX61</accession>
<dbReference type="GO" id="GO:0000492">
    <property type="term" value="P:box C/D snoRNP assembly"/>
    <property type="evidence" value="ECO:0007669"/>
    <property type="project" value="InterPro"/>
</dbReference>
<evidence type="ECO:0000256" key="1">
    <source>
        <dbReference type="SAM" id="MobiDB-lite"/>
    </source>
</evidence>
<keyword evidence="3" id="KW-1185">Reference proteome</keyword>
<name>A0A4V1IX61_9FUNG</name>
<feature type="region of interest" description="Disordered" evidence="1">
    <location>
        <begin position="164"/>
        <end position="199"/>
    </location>
</feature>
<dbReference type="InterPro" id="IPR027921">
    <property type="entry name" value="NOPCHAP1"/>
</dbReference>
<protein>
    <submittedName>
        <fullName evidence="2">Uncharacterized protein</fullName>
    </submittedName>
</protein>